<dbReference type="Gene3D" id="3.70.10.10">
    <property type="match status" value="1"/>
</dbReference>
<dbReference type="NCBIfam" id="TIGR00663">
    <property type="entry name" value="dnan"/>
    <property type="match status" value="1"/>
</dbReference>
<dbReference type="PANTHER" id="PTHR30478">
    <property type="entry name" value="DNA POLYMERASE III SUBUNIT BETA"/>
    <property type="match status" value="1"/>
</dbReference>
<keyword evidence="4 10" id="KW-0963">Cytoplasm</keyword>
<keyword evidence="6 10" id="KW-0548">Nucleotidyltransferase</keyword>
<reference evidence="14" key="1">
    <citation type="journal article" date="2020" name="J. ISSAAS">
        <title>Lactobacilli and other gastrointestinal microbiota of Peromyscus leucopus, reservoir host for agents of Lyme disease and other zoonoses in North America.</title>
        <authorList>
            <person name="Milovic A."/>
            <person name="Bassam K."/>
            <person name="Shao H."/>
            <person name="Chatzistamou I."/>
            <person name="Tufts D.M."/>
            <person name="Diuk-Wasser M."/>
            <person name="Barbour A.G."/>
        </authorList>
    </citation>
    <scope>NUCLEOTIDE SEQUENCE</scope>
    <source>
        <strain evidence="14">LL50</strain>
    </source>
</reference>
<keyword evidence="5 10" id="KW-0808">Transferase</keyword>
<dbReference type="Gene3D" id="3.10.150.10">
    <property type="entry name" value="DNA Polymerase III, subunit A, domain 2"/>
    <property type="match status" value="1"/>
</dbReference>
<evidence type="ECO:0000256" key="7">
    <source>
        <dbReference type="ARBA" id="ARBA00022705"/>
    </source>
</evidence>
<dbReference type="GO" id="GO:0003887">
    <property type="term" value="F:DNA-directed DNA polymerase activity"/>
    <property type="evidence" value="ECO:0007669"/>
    <property type="project" value="UniProtKB-UniRule"/>
</dbReference>
<evidence type="ECO:0000259" key="11">
    <source>
        <dbReference type="Pfam" id="PF00712"/>
    </source>
</evidence>
<dbReference type="InterPro" id="IPR022635">
    <property type="entry name" value="DNA_polIII_beta_C"/>
</dbReference>
<dbReference type="PIRSF" id="PIRSF000804">
    <property type="entry name" value="DNA_pol_III_b"/>
    <property type="match status" value="1"/>
</dbReference>
<comment type="subcellular location">
    <subcellularLocation>
        <location evidence="1 10">Cytoplasm</location>
    </subcellularLocation>
</comment>
<dbReference type="Pfam" id="PF00712">
    <property type="entry name" value="DNA_pol3_beta"/>
    <property type="match status" value="1"/>
</dbReference>
<dbReference type="SMART" id="SM00480">
    <property type="entry name" value="POL3Bc"/>
    <property type="match status" value="1"/>
</dbReference>
<accession>A0A650ERA7</accession>
<protein>
    <recommendedName>
        <fullName evidence="3 10">Beta sliding clamp</fullName>
    </recommendedName>
</protein>
<evidence type="ECO:0000256" key="6">
    <source>
        <dbReference type="ARBA" id="ARBA00022695"/>
    </source>
</evidence>
<dbReference type="InterPro" id="IPR022637">
    <property type="entry name" value="DNA_polIII_beta_cen"/>
</dbReference>
<keyword evidence="8 10" id="KW-0239">DNA-directed DNA polymerase</keyword>
<dbReference type="EMBL" id="MN577574">
    <property type="protein sequence ID" value="QGT51494.1"/>
    <property type="molecule type" value="Genomic_DNA"/>
</dbReference>
<dbReference type="AlphaFoldDB" id="A0A650ERA7"/>
<comment type="subunit">
    <text evidence="10">Forms a ring-shaped head-to-tail homodimer around DNA.</text>
</comment>
<dbReference type="InterPro" id="IPR046938">
    <property type="entry name" value="DNA_clamp_sf"/>
</dbReference>
<sequence length="367" mass="41673">MKFQFDRNSMIKEISIAQEIIANKSPISILSNILLEARENTLTIKASDATVNYITKIPVEIQEEGTTTIYCDKFMRMLSTSPAGMIEFDQKDILVTIRPVSKKVKFQLKSIASDKFPEIESSENVPYFEVPSKEIKEMIAQTSFAVSDDGNRHFMMGVYFEKSEDNLIMVATDGRRLSYESKNIGQGVPDFPAAIVPTKILDCVLKNCSDEGNISVAVVDKMIFFKFGNYEFSSLLLEGEFPNYRRVIPQDLTQKFEVEKSDLEEALSRIGIMVDKNSSRIIFKLNPGQLTLISPESDIGNADEEIPCQYDGDEVMLAFNFKYIEEPLKKTDAKRIAFDFIDPNKAVILRTEPKSDYFHVIMTMNLN</sequence>
<dbReference type="GO" id="GO:0009360">
    <property type="term" value="C:DNA polymerase III complex"/>
    <property type="evidence" value="ECO:0007669"/>
    <property type="project" value="InterPro"/>
</dbReference>
<evidence type="ECO:0000256" key="1">
    <source>
        <dbReference type="ARBA" id="ARBA00004496"/>
    </source>
</evidence>
<dbReference type="InterPro" id="IPR022634">
    <property type="entry name" value="DNA_polIII_beta_N"/>
</dbReference>
<evidence type="ECO:0000259" key="13">
    <source>
        <dbReference type="Pfam" id="PF02768"/>
    </source>
</evidence>
<comment type="function">
    <text evidence="10">Confers DNA tethering and processivity to DNA polymerases and other proteins. Acts as a clamp, forming a ring around DNA (a reaction catalyzed by the clamp-loading complex) which diffuses in an ATP-independent manner freely and bidirectionally along dsDNA. Initially characterized for its ability to contact the catalytic subunit of DNA polymerase III (Pol III), a complex, multichain enzyme responsible for most of the replicative synthesis in bacteria; Pol III exhibits 3'-5' exonuclease proofreading activity. The beta chain is required for initiation of replication as well as for processivity of DNA replication.</text>
</comment>
<evidence type="ECO:0000256" key="2">
    <source>
        <dbReference type="ARBA" id="ARBA00010752"/>
    </source>
</evidence>
<dbReference type="PANTHER" id="PTHR30478:SF0">
    <property type="entry name" value="BETA SLIDING CLAMP"/>
    <property type="match status" value="1"/>
</dbReference>
<dbReference type="GO" id="GO:0005737">
    <property type="term" value="C:cytoplasm"/>
    <property type="evidence" value="ECO:0007669"/>
    <property type="project" value="UniProtKB-SubCell"/>
</dbReference>
<comment type="similarity">
    <text evidence="2 10">Belongs to the beta sliding clamp family.</text>
</comment>
<keyword evidence="9" id="KW-0238">DNA-binding</keyword>
<evidence type="ECO:0000256" key="10">
    <source>
        <dbReference type="PIRNR" id="PIRNR000804"/>
    </source>
</evidence>
<evidence type="ECO:0000259" key="12">
    <source>
        <dbReference type="Pfam" id="PF02767"/>
    </source>
</evidence>
<feature type="domain" description="DNA polymerase III beta sliding clamp C-terminal" evidence="13">
    <location>
        <begin position="245"/>
        <end position="364"/>
    </location>
</feature>
<organism evidence="14">
    <name type="scientific">uncultured Spirochaetaceae bacterium</name>
    <dbReference type="NCBI Taxonomy" id="201186"/>
    <lineage>
        <taxon>Bacteria</taxon>
        <taxon>Pseudomonadati</taxon>
        <taxon>Spirochaetota</taxon>
        <taxon>Spirochaetia</taxon>
        <taxon>Spirochaetales</taxon>
        <taxon>Spirochaetaceae</taxon>
        <taxon>environmental samples</taxon>
    </lineage>
</organism>
<dbReference type="GO" id="GO:0006271">
    <property type="term" value="P:DNA strand elongation involved in DNA replication"/>
    <property type="evidence" value="ECO:0007669"/>
    <property type="project" value="TreeGrafter"/>
</dbReference>
<dbReference type="Pfam" id="PF02767">
    <property type="entry name" value="DNA_pol3_beta_2"/>
    <property type="match status" value="1"/>
</dbReference>
<gene>
    <name evidence="14" type="primary">dnaN</name>
    <name evidence="14" type="ORF">Unknown280_1860</name>
</gene>
<dbReference type="CDD" id="cd00140">
    <property type="entry name" value="beta_clamp"/>
    <property type="match status" value="1"/>
</dbReference>
<evidence type="ECO:0000256" key="9">
    <source>
        <dbReference type="ARBA" id="ARBA00023125"/>
    </source>
</evidence>
<dbReference type="SUPFAM" id="SSF55979">
    <property type="entry name" value="DNA clamp"/>
    <property type="match status" value="3"/>
</dbReference>
<evidence type="ECO:0000256" key="8">
    <source>
        <dbReference type="ARBA" id="ARBA00022932"/>
    </source>
</evidence>
<keyword evidence="7 10" id="KW-0235">DNA replication</keyword>
<dbReference type="Pfam" id="PF02768">
    <property type="entry name" value="DNA_pol3_beta_3"/>
    <property type="match status" value="1"/>
</dbReference>
<feature type="domain" description="DNA polymerase III beta sliding clamp N-terminal" evidence="11">
    <location>
        <begin position="1"/>
        <end position="119"/>
    </location>
</feature>
<evidence type="ECO:0000256" key="5">
    <source>
        <dbReference type="ARBA" id="ARBA00022679"/>
    </source>
</evidence>
<evidence type="ECO:0000256" key="4">
    <source>
        <dbReference type="ARBA" id="ARBA00022490"/>
    </source>
</evidence>
<dbReference type="GO" id="GO:0008408">
    <property type="term" value="F:3'-5' exonuclease activity"/>
    <property type="evidence" value="ECO:0007669"/>
    <property type="project" value="InterPro"/>
</dbReference>
<dbReference type="InterPro" id="IPR001001">
    <property type="entry name" value="DNA_polIII_beta"/>
</dbReference>
<evidence type="ECO:0000256" key="3">
    <source>
        <dbReference type="ARBA" id="ARBA00021035"/>
    </source>
</evidence>
<evidence type="ECO:0000313" key="14">
    <source>
        <dbReference type="EMBL" id="QGT51494.1"/>
    </source>
</evidence>
<feature type="domain" description="DNA polymerase III beta sliding clamp central" evidence="12">
    <location>
        <begin position="129"/>
        <end position="243"/>
    </location>
</feature>
<name>A0A650ERA7_9SPIO</name>
<dbReference type="GO" id="GO:0003677">
    <property type="term" value="F:DNA binding"/>
    <property type="evidence" value="ECO:0007669"/>
    <property type="project" value="UniProtKB-UniRule"/>
</dbReference>
<proteinExistence type="inferred from homology"/>